<protein>
    <submittedName>
        <fullName evidence="1">PIG-L family deacetylase</fullName>
    </submittedName>
</protein>
<dbReference type="InterPro" id="IPR003737">
    <property type="entry name" value="GlcNAc_PI_deacetylase-related"/>
</dbReference>
<organism evidence="1 2">
    <name type="scientific">Candidatus Stercoripulliclostridium merdipullorum</name>
    <dbReference type="NCBI Taxonomy" id="2840952"/>
    <lineage>
        <taxon>Bacteria</taxon>
        <taxon>Bacillati</taxon>
        <taxon>Bacillota</taxon>
        <taxon>Clostridia</taxon>
        <taxon>Eubacteriales</taxon>
        <taxon>Candidatus Stercoripulliclostridium</taxon>
    </lineage>
</organism>
<dbReference type="Proteomes" id="UP000886891">
    <property type="component" value="Unassembled WGS sequence"/>
</dbReference>
<dbReference type="Pfam" id="PF02585">
    <property type="entry name" value="PIG-L"/>
    <property type="match status" value="1"/>
</dbReference>
<gene>
    <name evidence="1" type="ORF">IAB14_05350</name>
</gene>
<dbReference type="SUPFAM" id="SSF102588">
    <property type="entry name" value="LmbE-like"/>
    <property type="match status" value="1"/>
</dbReference>
<accession>A0A9D1SXN4</accession>
<evidence type="ECO:0000313" key="2">
    <source>
        <dbReference type="Proteomes" id="UP000886891"/>
    </source>
</evidence>
<name>A0A9D1SXN4_9FIRM</name>
<dbReference type="EMBL" id="DVOH01000039">
    <property type="protein sequence ID" value="HIV00520.1"/>
    <property type="molecule type" value="Genomic_DNA"/>
</dbReference>
<dbReference type="Gene3D" id="3.40.50.10320">
    <property type="entry name" value="LmbE-like"/>
    <property type="match status" value="1"/>
</dbReference>
<dbReference type="InterPro" id="IPR024078">
    <property type="entry name" value="LmbE-like_dom_sf"/>
</dbReference>
<dbReference type="AlphaFoldDB" id="A0A9D1SXN4"/>
<reference evidence="1" key="1">
    <citation type="submission" date="2020-10" db="EMBL/GenBank/DDBJ databases">
        <authorList>
            <person name="Gilroy R."/>
        </authorList>
    </citation>
    <scope>NUCLEOTIDE SEQUENCE</scope>
    <source>
        <strain evidence="1">23406</strain>
    </source>
</reference>
<reference evidence="1" key="2">
    <citation type="journal article" date="2021" name="PeerJ">
        <title>Extensive microbial diversity within the chicken gut microbiome revealed by metagenomics and culture.</title>
        <authorList>
            <person name="Gilroy R."/>
            <person name="Ravi A."/>
            <person name="Getino M."/>
            <person name="Pursley I."/>
            <person name="Horton D.L."/>
            <person name="Alikhan N.F."/>
            <person name="Baker D."/>
            <person name="Gharbi K."/>
            <person name="Hall N."/>
            <person name="Watson M."/>
            <person name="Adriaenssens E.M."/>
            <person name="Foster-Nyarko E."/>
            <person name="Jarju S."/>
            <person name="Secka A."/>
            <person name="Antonio M."/>
            <person name="Oren A."/>
            <person name="Chaudhuri R.R."/>
            <person name="La Ragione R."/>
            <person name="Hildebrand F."/>
            <person name="Pallen M.J."/>
        </authorList>
    </citation>
    <scope>NUCLEOTIDE SEQUENCE</scope>
    <source>
        <strain evidence="1">23406</strain>
    </source>
</reference>
<sequence length="268" mass="29879">MKLNPKAEVVPGKKQIYTDLVIAAHQDDIEIMCPQGIVKGYQSDKYGLVAVVTADGGGSPRAGDFATMTDEEMKKVRRLEQMEAARIGDYSELIMLNYTSAEIKDRADDRVTEDYREILLHYRPETLYVHNLADKHPTHVGTVIKAIRAVRSLPKEARPAKMYGCEVWRALDWLSDDEKVVFDLTGYEKLLADVLDVFVSQIAGGKQYSLASAGRRTANATYAASHGVDQYAQCAYAMDLTPLIEDDSIDPRAFILGKLKKFEAEILA</sequence>
<comment type="caution">
    <text evidence="1">The sequence shown here is derived from an EMBL/GenBank/DDBJ whole genome shotgun (WGS) entry which is preliminary data.</text>
</comment>
<evidence type="ECO:0000313" key="1">
    <source>
        <dbReference type="EMBL" id="HIV00520.1"/>
    </source>
</evidence>
<proteinExistence type="predicted"/>